<dbReference type="AlphaFoldDB" id="A0A557SWZ3"/>
<evidence type="ECO:0000313" key="1">
    <source>
        <dbReference type="EMBL" id="TVP41122.1"/>
    </source>
</evidence>
<reference evidence="1 2" key="1">
    <citation type="journal article" date="2019" name="Front. Microbiol.">
        <title>Ammonia Oxidation by the Arctic Terrestrial Thaumarchaeote Candidatus Nitrosocosmicus arcticus Is Stimulated by Increasing Temperatures.</title>
        <authorList>
            <person name="Alves R.J.E."/>
            <person name="Kerou M."/>
            <person name="Zappe A."/>
            <person name="Bittner R."/>
            <person name="Abby S.S."/>
            <person name="Schmidt H.A."/>
            <person name="Pfeifer K."/>
            <person name="Schleper C."/>
        </authorList>
    </citation>
    <scope>NUCLEOTIDE SEQUENCE [LARGE SCALE GENOMIC DNA]</scope>
    <source>
        <strain evidence="1 2">Kfb</strain>
    </source>
</reference>
<dbReference type="EMBL" id="VOAH01000004">
    <property type="protein sequence ID" value="TVP41122.1"/>
    <property type="molecule type" value="Genomic_DNA"/>
</dbReference>
<proteinExistence type="predicted"/>
<evidence type="ECO:0000313" key="2">
    <source>
        <dbReference type="Proteomes" id="UP000315289"/>
    </source>
</evidence>
<keyword evidence="2" id="KW-1185">Reference proteome</keyword>
<gene>
    <name evidence="1" type="ORF">NARC_40084</name>
</gene>
<organism evidence="1 2">
    <name type="scientific">Candidatus Nitrosocosmicus arcticus</name>
    <dbReference type="NCBI Taxonomy" id="2035267"/>
    <lineage>
        <taxon>Archaea</taxon>
        <taxon>Nitrososphaerota</taxon>
        <taxon>Nitrososphaeria</taxon>
        <taxon>Nitrososphaerales</taxon>
        <taxon>Nitrososphaeraceae</taxon>
        <taxon>Candidatus Nitrosocosmicus</taxon>
    </lineage>
</organism>
<accession>A0A557SWZ3</accession>
<dbReference type="Proteomes" id="UP000315289">
    <property type="component" value="Unassembled WGS sequence"/>
</dbReference>
<name>A0A557SWZ3_9ARCH</name>
<sequence length="63" mass="7431">MMNNPSEPQIGHALNKSTVRGDVFLSHNLRKILDGYYDIFREPVSYKCGPSFKSLYYYDFFIF</sequence>
<protein>
    <submittedName>
        <fullName evidence="1">Uncharacterized protein</fullName>
    </submittedName>
</protein>
<comment type="caution">
    <text evidence="1">The sequence shown here is derived from an EMBL/GenBank/DDBJ whole genome shotgun (WGS) entry which is preliminary data.</text>
</comment>